<sequence>MVIPYLLLEVFMGEIIQIKVEKGGIGKTFIASNLAHLLALLEYKVIILSIDSQNNVYSIFNKVNQRIKGSLKKSILNDKISKIELRENLDFIPIELYLSPNILKEVPAFLRKLKKNYDYIIIDSLPALKVDNIFLENSDKIIIPAHGDKMTLQGIISIIKEHREKIHSIIFNKYINTKINKEYYEEIKEICKNSDIYISKPIKNNAFIAELIERGKTIWESRSKKIIETQEIFKNIVRRF</sequence>
<dbReference type="OrthoDB" id="89202at2"/>
<dbReference type="EMBL" id="LMVH01000001">
    <property type="protein sequence ID" value="KUL98218.1"/>
    <property type="molecule type" value="Genomic_DNA"/>
</dbReference>
<comment type="caution">
    <text evidence="2">The sequence shown here is derived from an EMBL/GenBank/DDBJ whole genome shotgun (WGS) entry which is preliminary data.</text>
</comment>
<feature type="domain" description="AAA" evidence="1">
    <location>
        <begin position="14"/>
        <end position="163"/>
    </location>
</feature>
<proteinExistence type="predicted"/>
<dbReference type="CDD" id="cd02042">
    <property type="entry name" value="ParAB_family"/>
    <property type="match status" value="1"/>
</dbReference>
<dbReference type="Gene3D" id="3.40.50.300">
    <property type="entry name" value="P-loop containing nucleotide triphosphate hydrolases"/>
    <property type="match status" value="1"/>
</dbReference>
<accession>A0A101K633</accession>
<protein>
    <submittedName>
        <fullName evidence="2">ATPase</fullName>
    </submittedName>
</protein>
<dbReference type="Proteomes" id="UP000054800">
    <property type="component" value="Unassembled WGS sequence"/>
</dbReference>
<dbReference type="PANTHER" id="PTHR13696">
    <property type="entry name" value="P-LOOP CONTAINING NUCLEOSIDE TRIPHOSPHATE HYDROLASE"/>
    <property type="match status" value="1"/>
</dbReference>
<dbReference type="InterPro" id="IPR050678">
    <property type="entry name" value="DNA_Partitioning_ATPase"/>
</dbReference>
<evidence type="ECO:0000313" key="3">
    <source>
        <dbReference type="Proteomes" id="UP000054800"/>
    </source>
</evidence>
<name>A0A101K633_FUSNC</name>
<dbReference type="InterPro" id="IPR027417">
    <property type="entry name" value="P-loop_NTPase"/>
</dbReference>
<reference evidence="2 3" key="1">
    <citation type="submission" date="2015-10" db="EMBL/GenBank/DDBJ databases">
        <authorList>
            <person name="Gilbert D.G."/>
        </authorList>
    </citation>
    <scope>NUCLEOTIDE SEQUENCE [LARGE SCALE GENOMIC DNA]</scope>
    <source>
        <strain evidence="2 3">ChDC F311</strain>
    </source>
</reference>
<dbReference type="Pfam" id="PF13614">
    <property type="entry name" value="AAA_31"/>
    <property type="match status" value="1"/>
</dbReference>
<gene>
    <name evidence="2" type="ORF">RO03_01405</name>
</gene>
<organism evidence="2 3">
    <name type="scientific">Fusobacterium nucleatum subsp. nucleatum</name>
    <dbReference type="NCBI Taxonomy" id="76856"/>
    <lineage>
        <taxon>Bacteria</taxon>
        <taxon>Fusobacteriati</taxon>
        <taxon>Fusobacteriota</taxon>
        <taxon>Fusobacteriia</taxon>
        <taxon>Fusobacteriales</taxon>
        <taxon>Fusobacteriaceae</taxon>
        <taxon>Fusobacterium</taxon>
    </lineage>
</organism>
<evidence type="ECO:0000259" key="1">
    <source>
        <dbReference type="Pfam" id="PF13614"/>
    </source>
</evidence>
<evidence type="ECO:0000313" key="2">
    <source>
        <dbReference type="EMBL" id="KUL98218.1"/>
    </source>
</evidence>
<dbReference type="PANTHER" id="PTHR13696:SF52">
    <property type="entry name" value="PARA FAMILY PROTEIN CT_582"/>
    <property type="match status" value="1"/>
</dbReference>
<dbReference type="SUPFAM" id="SSF52540">
    <property type="entry name" value="P-loop containing nucleoside triphosphate hydrolases"/>
    <property type="match status" value="1"/>
</dbReference>
<dbReference type="InterPro" id="IPR025669">
    <property type="entry name" value="AAA_dom"/>
</dbReference>
<dbReference type="AlphaFoldDB" id="A0A101K633"/>
<dbReference type="RefSeq" id="WP_059222407.1">
    <property type="nucleotide sequence ID" value="NZ_LMVH01000001.1"/>
</dbReference>